<dbReference type="AlphaFoldDB" id="A0A502DYD3"/>
<dbReference type="Proteomes" id="UP000319212">
    <property type="component" value="Unassembled WGS sequence"/>
</dbReference>
<protein>
    <submittedName>
        <fullName evidence="2">Uncharacterized protein</fullName>
    </submittedName>
</protein>
<keyword evidence="1" id="KW-0812">Transmembrane</keyword>
<reference evidence="2 3" key="1">
    <citation type="journal article" date="2019" name="Environ. Microbiol.">
        <title>Species interactions and distinct microbial communities in high Arctic permafrost affected cryosols are associated with the CH4 and CO2 gas fluxes.</title>
        <authorList>
            <person name="Altshuler I."/>
            <person name="Hamel J."/>
            <person name="Turney S."/>
            <person name="Magnuson E."/>
            <person name="Levesque R."/>
            <person name="Greer C."/>
            <person name="Whyte L.G."/>
        </authorList>
    </citation>
    <scope>NUCLEOTIDE SEQUENCE [LARGE SCALE GENOMIC DNA]</scope>
    <source>
        <strain evidence="2 3">S06.C</strain>
    </source>
</reference>
<organism evidence="2 3">
    <name type="scientific">Variovorax guangxiensis</name>
    <dbReference type="NCBI Taxonomy" id="1775474"/>
    <lineage>
        <taxon>Bacteria</taxon>
        <taxon>Pseudomonadati</taxon>
        <taxon>Pseudomonadota</taxon>
        <taxon>Betaproteobacteria</taxon>
        <taxon>Burkholderiales</taxon>
        <taxon>Comamonadaceae</taxon>
        <taxon>Variovorax</taxon>
    </lineage>
</organism>
<accession>A0A502DYD3</accession>
<name>A0A502DYD3_9BURK</name>
<sequence length="79" mass="8801">MTSGSYMPKLRSTEPPKPHARLEKWTWILIYGGLFLFILGIATARIEPVLGWSMATPGAIAAVIGFVLIYVRSRLKDKP</sequence>
<evidence type="ECO:0000256" key="1">
    <source>
        <dbReference type="SAM" id="Phobius"/>
    </source>
</evidence>
<keyword evidence="1" id="KW-1133">Transmembrane helix</keyword>
<proteinExistence type="predicted"/>
<keyword evidence="1" id="KW-0472">Membrane</keyword>
<feature type="transmembrane region" description="Helical" evidence="1">
    <location>
        <begin position="50"/>
        <end position="71"/>
    </location>
</feature>
<evidence type="ECO:0000313" key="3">
    <source>
        <dbReference type="Proteomes" id="UP000319212"/>
    </source>
</evidence>
<dbReference type="OrthoDB" id="9155807at2"/>
<feature type="transmembrane region" description="Helical" evidence="1">
    <location>
        <begin position="25"/>
        <end position="44"/>
    </location>
</feature>
<dbReference type="EMBL" id="RCZI01000001">
    <property type="protein sequence ID" value="TPG30353.1"/>
    <property type="molecule type" value="Genomic_DNA"/>
</dbReference>
<evidence type="ECO:0000313" key="2">
    <source>
        <dbReference type="EMBL" id="TPG30353.1"/>
    </source>
</evidence>
<gene>
    <name evidence="2" type="ORF">EAH82_02345</name>
</gene>
<comment type="caution">
    <text evidence="2">The sequence shown here is derived from an EMBL/GenBank/DDBJ whole genome shotgun (WGS) entry which is preliminary data.</text>
</comment>